<keyword evidence="1 3" id="KW-0812">Transmembrane</keyword>
<keyword evidence="2" id="KW-0732">Signal</keyword>
<evidence type="ECO:0000313" key="3">
    <source>
        <dbReference type="EMBL" id="THD22659.1"/>
    </source>
</evidence>
<feature type="chain" id="PRO_5020021822" evidence="2">
    <location>
        <begin position="21"/>
        <end position="417"/>
    </location>
</feature>
<proteinExistence type="predicted"/>
<dbReference type="PANTHER" id="PTHR22753:SF14">
    <property type="entry name" value="MONOACYLGLYCEROL_DIACYLGLYCEROL O-ACYLTRANSFERASE"/>
    <property type="match status" value="1"/>
</dbReference>
<keyword evidence="1" id="KW-1133">Transmembrane helix</keyword>
<accession>A0A4E0R372</accession>
<dbReference type="Proteomes" id="UP000230066">
    <property type="component" value="Unassembled WGS sequence"/>
</dbReference>
<evidence type="ECO:0000256" key="2">
    <source>
        <dbReference type="SAM" id="SignalP"/>
    </source>
</evidence>
<dbReference type="PANTHER" id="PTHR22753">
    <property type="entry name" value="TRANSMEMBRANE PROTEIN 68"/>
    <property type="match status" value="1"/>
</dbReference>
<gene>
    <name evidence="3" type="ORF">D915_006311</name>
</gene>
<dbReference type="EMBL" id="JXXN02002611">
    <property type="protein sequence ID" value="THD22659.1"/>
    <property type="molecule type" value="Genomic_DNA"/>
</dbReference>
<organism evidence="3 4">
    <name type="scientific">Fasciola hepatica</name>
    <name type="common">Liver fluke</name>
    <dbReference type="NCBI Taxonomy" id="6192"/>
    <lineage>
        <taxon>Eukaryota</taxon>
        <taxon>Metazoa</taxon>
        <taxon>Spiralia</taxon>
        <taxon>Lophotrochozoa</taxon>
        <taxon>Platyhelminthes</taxon>
        <taxon>Trematoda</taxon>
        <taxon>Digenea</taxon>
        <taxon>Plagiorchiida</taxon>
        <taxon>Echinostomata</taxon>
        <taxon>Echinostomatoidea</taxon>
        <taxon>Fasciolidae</taxon>
        <taxon>Fasciola</taxon>
    </lineage>
</organism>
<dbReference type="GO" id="GO:0016020">
    <property type="term" value="C:membrane"/>
    <property type="evidence" value="ECO:0007669"/>
    <property type="project" value="TreeGrafter"/>
</dbReference>
<feature type="transmembrane region" description="Helical" evidence="1">
    <location>
        <begin position="73"/>
        <end position="98"/>
    </location>
</feature>
<evidence type="ECO:0000256" key="1">
    <source>
        <dbReference type="SAM" id="Phobius"/>
    </source>
</evidence>
<evidence type="ECO:0000313" key="4">
    <source>
        <dbReference type="Proteomes" id="UP000230066"/>
    </source>
</evidence>
<sequence length="417" mass="48617">MNLLWCYACLLCLWAPQLHGLVPSTSEVIQNLYDVYHGRANWTILIPNEWLERALEIPGSAQIIAFIYWLRHPVILCFLLPILIVIFIYLTVLCVHLCRLRWWLARQVAHWWPVTNPDRSRSLSRTHLSSLAQLLKRIVAAIWDAHGRIFHAYEVIGMDKLPVHGPAFIVYYHGTCPFDAYYLVSRYCIERDRFPVAVVDRFLFRLPGLGYYLKLIGAMEGTVEECAAQLSSRPTNSPNANIQMPNETDHEGSVLLLAPGGVREALFSDEYYSVVWGRRHGFARVAILARQPIYPMFTENIRETIRVVQFGNSIWRKLYERTRLPFALFYGYFPVKLRTYIGDPIYPMDGETPEQLAERVRLEMESMIRTYQWTPSNLLCALLQRIPAFDRWFHRQKSRRYSSQPGWNNSNDTESSL</sequence>
<keyword evidence="1" id="KW-0472">Membrane</keyword>
<protein>
    <submittedName>
        <fullName evidence="3">Transmembrane protein 68</fullName>
    </submittedName>
</protein>
<name>A0A4E0R372_FASHE</name>
<keyword evidence="4" id="KW-1185">Reference proteome</keyword>
<reference evidence="3" key="1">
    <citation type="submission" date="2019-03" db="EMBL/GenBank/DDBJ databases">
        <title>Improved annotation for the trematode Fasciola hepatica.</title>
        <authorList>
            <person name="Choi Y.-J."/>
            <person name="Martin J."/>
            <person name="Mitreva M."/>
        </authorList>
    </citation>
    <scope>NUCLEOTIDE SEQUENCE [LARGE SCALE GENOMIC DNA]</scope>
</reference>
<dbReference type="AlphaFoldDB" id="A0A4E0R372"/>
<comment type="caution">
    <text evidence="3">The sequence shown here is derived from an EMBL/GenBank/DDBJ whole genome shotgun (WGS) entry which is preliminary data.</text>
</comment>
<dbReference type="CDD" id="cd07987">
    <property type="entry name" value="LPLAT_MGAT-like"/>
    <property type="match status" value="1"/>
</dbReference>
<feature type="signal peptide" evidence="2">
    <location>
        <begin position="1"/>
        <end position="20"/>
    </location>
</feature>